<evidence type="ECO:0000313" key="5">
    <source>
        <dbReference type="Proteomes" id="UP000255234"/>
    </source>
</evidence>
<dbReference type="GO" id="GO:0016994">
    <property type="term" value="F:precorrin-6A reductase activity"/>
    <property type="evidence" value="ECO:0007669"/>
    <property type="project" value="UniProtKB-EC"/>
</dbReference>
<evidence type="ECO:0000256" key="1">
    <source>
        <dbReference type="ARBA" id="ARBA00004953"/>
    </source>
</evidence>
<dbReference type="PANTHER" id="PTHR36925">
    <property type="entry name" value="COBALT-PRECORRIN-6A REDUCTASE"/>
    <property type="match status" value="1"/>
</dbReference>
<name>A0A378NP62_9FIRM</name>
<dbReference type="NCBIfam" id="TIGR00715">
    <property type="entry name" value="precor6x_red"/>
    <property type="match status" value="1"/>
</dbReference>
<dbReference type="PANTHER" id="PTHR36925:SF1">
    <property type="entry name" value="COBALT-PRECORRIN-6A REDUCTASE"/>
    <property type="match status" value="1"/>
</dbReference>
<dbReference type="PROSITE" id="PS51014">
    <property type="entry name" value="COBK_CBIJ"/>
    <property type="match status" value="1"/>
</dbReference>
<dbReference type="UniPathway" id="UPA00148"/>
<proteinExistence type="predicted"/>
<reference evidence="4 5" key="1">
    <citation type="submission" date="2018-06" db="EMBL/GenBank/DDBJ databases">
        <authorList>
            <consortium name="Pathogen Informatics"/>
            <person name="Doyle S."/>
        </authorList>
    </citation>
    <scope>NUCLEOTIDE SEQUENCE [LARGE SCALE GENOMIC DNA]</scope>
    <source>
        <strain evidence="4 5">NCTC10571</strain>
    </source>
</reference>
<evidence type="ECO:0000313" key="4">
    <source>
        <dbReference type="EMBL" id="STY70194.1"/>
    </source>
</evidence>
<dbReference type="RefSeq" id="WP_115150924.1">
    <property type="nucleotide sequence ID" value="NZ_UGPP01000001.1"/>
</dbReference>
<keyword evidence="3 4" id="KW-0560">Oxidoreductase</keyword>
<dbReference type="STRING" id="1122216.GCA_000423385_01789"/>
<organism evidence="4 5">
    <name type="scientific">Megamonas hypermegale</name>
    <dbReference type="NCBI Taxonomy" id="158847"/>
    <lineage>
        <taxon>Bacteria</taxon>
        <taxon>Bacillati</taxon>
        <taxon>Bacillota</taxon>
        <taxon>Negativicutes</taxon>
        <taxon>Selenomonadales</taxon>
        <taxon>Selenomonadaceae</taxon>
        <taxon>Megamonas</taxon>
    </lineage>
</organism>
<sequence>MIFVASGTQDGRGLVEYLLKQNYKVMASVVTNYGKDLLPKDENLIINDHKLDEEAMKNCLKENKIKVFVDATHPYAVNVSKTAMQVCDELNIPYIRYEREVTPIPAYNKLHLVKTYEEASELAMQLGENIFLTTGSNRLDLFAKDSKKYNKHIIARVLPAIASLQICENCGISPKDIVAVQGPFSESLNIALYEKCNADVVVMKNSGTLGGTETKLTAAIKLGLEIVIIDRPRIDYKKLTHDYDCVGTFVAKYEK</sequence>
<dbReference type="InterPro" id="IPR003723">
    <property type="entry name" value="Precorrin-6x_reduct"/>
</dbReference>
<keyword evidence="2" id="KW-0169">Cobalamin biosynthesis</keyword>
<gene>
    <name evidence="4" type="primary">cobK</name>
    <name evidence="4" type="ORF">NCTC10571_00308</name>
</gene>
<evidence type="ECO:0000256" key="2">
    <source>
        <dbReference type="ARBA" id="ARBA00022573"/>
    </source>
</evidence>
<dbReference type="EMBL" id="UGPP01000001">
    <property type="protein sequence ID" value="STY70194.1"/>
    <property type="molecule type" value="Genomic_DNA"/>
</dbReference>
<protein>
    <submittedName>
        <fullName evidence="4">Precorrin-6A reductase</fullName>
        <ecNumber evidence="4">1.3.1.54</ecNumber>
    </submittedName>
</protein>
<dbReference type="Proteomes" id="UP000255234">
    <property type="component" value="Unassembled WGS sequence"/>
</dbReference>
<dbReference type="AlphaFoldDB" id="A0A378NP62"/>
<accession>A0A378NP62</accession>
<evidence type="ECO:0000256" key="3">
    <source>
        <dbReference type="ARBA" id="ARBA00023002"/>
    </source>
</evidence>
<comment type="pathway">
    <text evidence="1">Cofactor biosynthesis; adenosylcobalamin biosynthesis.</text>
</comment>
<dbReference type="Pfam" id="PF02571">
    <property type="entry name" value="CbiJ"/>
    <property type="match status" value="1"/>
</dbReference>
<dbReference type="GO" id="GO:0009236">
    <property type="term" value="P:cobalamin biosynthetic process"/>
    <property type="evidence" value="ECO:0007669"/>
    <property type="project" value="UniProtKB-UniPathway"/>
</dbReference>
<dbReference type="EC" id="1.3.1.54" evidence="4"/>